<dbReference type="OrthoDB" id="10021397at2759"/>
<feature type="transmembrane region" description="Helical" evidence="6">
    <location>
        <begin position="222"/>
        <end position="242"/>
    </location>
</feature>
<dbReference type="InterPro" id="IPR036259">
    <property type="entry name" value="MFS_trans_sf"/>
</dbReference>
<reference evidence="8" key="1">
    <citation type="journal article" date="2020" name="Stud. Mycol.">
        <title>101 Dothideomycetes genomes: a test case for predicting lifestyles and emergence of pathogens.</title>
        <authorList>
            <person name="Haridas S."/>
            <person name="Albert R."/>
            <person name="Binder M."/>
            <person name="Bloem J."/>
            <person name="Labutti K."/>
            <person name="Salamov A."/>
            <person name="Andreopoulos B."/>
            <person name="Baker S."/>
            <person name="Barry K."/>
            <person name="Bills G."/>
            <person name="Bluhm B."/>
            <person name="Cannon C."/>
            <person name="Castanera R."/>
            <person name="Culley D."/>
            <person name="Daum C."/>
            <person name="Ezra D."/>
            <person name="Gonzalez J."/>
            <person name="Henrissat B."/>
            <person name="Kuo A."/>
            <person name="Liang C."/>
            <person name="Lipzen A."/>
            <person name="Lutzoni F."/>
            <person name="Magnuson J."/>
            <person name="Mondo S."/>
            <person name="Nolan M."/>
            <person name="Ohm R."/>
            <person name="Pangilinan J."/>
            <person name="Park H.-J."/>
            <person name="Ramirez L."/>
            <person name="Alfaro M."/>
            <person name="Sun H."/>
            <person name="Tritt A."/>
            <person name="Yoshinaga Y."/>
            <person name="Zwiers L.-H."/>
            <person name="Turgeon B."/>
            <person name="Goodwin S."/>
            <person name="Spatafora J."/>
            <person name="Crous P."/>
            <person name="Grigoriev I."/>
        </authorList>
    </citation>
    <scope>NUCLEOTIDE SEQUENCE</scope>
    <source>
        <strain evidence="8">CBS 122368</strain>
    </source>
</reference>
<keyword evidence="3 6" id="KW-0812">Transmembrane</keyword>
<evidence type="ECO:0000259" key="7">
    <source>
        <dbReference type="PROSITE" id="PS50850"/>
    </source>
</evidence>
<name>A0A6A6I505_9PLEO</name>
<dbReference type="CDD" id="cd17502">
    <property type="entry name" value="MFS_Azr1_MDR_like"/>
    <property type="match status" value="1"/>
</dbReference>
<feature type="domain" description="Major facilitator superfamily (MFS) profile" evidence="7">
    <location>
        <begin position="1"/>
        <end position="488"/>
    </location>
</feature>
<accession>A0A6A6I505</accession>
<evidence type="ECO:0000313" key="8">
    <source>
        <dbReference type="EMBL" id="KAF2245595.1"/>
    </source>
</evidence>
<feature type="transmembrane region" description="Helical" evidence="6">
    <location>
        <begin position="58"/>
        <end position="77"/>
    </location>
</feature>
<feature type="transmembrane region" description="Helical" evidence="6">
    <location>
        <begin position="191"/>
        <end position="210"/>
    </location>
</feature>
<dbReference type="FunFam" id="1.20.1250.20:FF:000196">
    <property type="entry name" value="MFS toxin efflux pump (AflT)"/>
    <property type="match status" value="1"/>
</dbReference>
<dbReference type="Gene3D" id="1.20.1250.20">
    <property type="entry name" value="MFS general substrate transporter like domains"/>
    <property type="match status" value="1"/>
</dbReference>
<feature type="transmembrane region" description="Helical" evidence="6">
    <location>
        <begin position="258"/>
        <end position="280"/>
    </location>
</feature>
<feature type="transmembrane region" description="Helical" evidence="6">
    <location>
        <begin position="300"/>
        <end position="319"/>
    </location>
</feature>
<proteinExistence type="predicted"/>
<keyword evidence="9" id="KW-1185">Reference proteome</keyword>
<dbReference type="AlphaFoldDB" id="A0A6A6I505"/>
<dbReference type="FunFam" id="1.20.1720.10:FF:000012">
    <property type="entry name" value="MFS toxin efflux pump (AflT)"/>
    <property type="match status" value="1"/>
</dbReference>
<organism evidence="8 9">
    <name type="scientific">Trematosphaeria pertusa</name>
    <dbReference type="NCBI Taxonomy" id="390896"/>
    <lineage>
        <taxon>Eukaryota</taxon>
        <taxon>Fungi</taxon>
        <taxon>Dikarya</taxon>
        <taxon>Ascomycota</taxon>
        <taxon>Pezizomycotina</taxon>
        <taxon>Dothideomycetes</taxon>
        <taxon>Pleosporomycetidae</taxon>
        <taxon>Pleosporales</taxon>
        <taxon>Massarineae</taxon>
        <taxon>Trematosphaeriaceae</taxon>
        <taxon>Trematosphaeria</taxon>
    </lineage>
</organism>
<dbReference type="GO" id="GO:0022857">
    <property type="term" value="F:transmembrane transporter activity"/>
    <property type="evidence" value="ECO:0007669"/>
    <property type="project" value="InterPro"/>
</dbReference>
<dbReference type="Pfam" id="PF07690">
    <property type="entry name" value="MFS_1"/>
    <property type="match status" value="1"/>
</dbReference>
<dbReference type="InterPro" id="IPR020846">
    <property type="entry name" value="MFS_dom"/>
</dbReference>
<feature type="transmembrane region" description="Helical" evidence="6">
    <location>
        <begin position="356"/>
        <end position="379"/>
    </location>
</feature>
<feature type="non-terminal residue" evidence="8">
    <location>
        <position position="488"/>
    </location>
</feature>
<dbReference type="GO" id="GO:0005886">
    <property type="term" value="C:plasma membrane"/>
    <property type="evidence" value="ECO:0007669"/>
    <property type="project" value="TreeGrafter"/>
</dbReference>
<dbReference type="InterPro" id="IPR011701">
    <property type="entry name" value="MFS"/>
</dbReference>
<feature type="transmembrane region" description="Helical" evidence="6">
    <location>
        <begin position="143"/>
        <end position="166"/>
    </location>
</feature>
<feature type="transmembrane region" description="Helical" evidence="6">
    <location>
        <begin position="83"/>
        <end position="108"/>
    </location>
</feature>
<evidence type="ECO:0000256" key="5">
    <source>
        <dbReference type="ARBA" id="ARBA00023136"/>
    </source>
</evidence>
<feature type="transmembrane region" description="Helical" evidence="6">
    <location>
        <begin position="460"/>
        <end position="482"/>
    </location>
</feature>
<evidence type="ECO:0000256" key="3">
    <source>
        <dbReference type="ARBA" id="ARBA00022692"/>
    </source>
</evidence>
<dbReference type="EMBL" id="ML987200">
    <property type="protein sequence ID" value="KAF2245595.1"/>
    <property type="molecule type" value="Genomic_DNA"/>
</dbReference>
<keyword evidence="4 6" id="KW-1133">Transmembrane helix</keyword>
<evidence type="ECO:0000256" key="2">
    <source>
        <dbReference type="ARBA" id="ARBA00022448"/>
    </source>
</evidence>
<keyword evidence="2" id="KW-0813">Transport</keyword>
<evidence type="ECO:0000256" key="1">
    <source>
        <dbReference type="ARBA" id="ARBA00004141"/>
    </source>
</evidence>
<feature type="transmembrane region" description="Helical" evidence="6">
    <location>
        <begin position="115"/>
        <end position="137"/>
    </location>
</feature>
<comment type="subcellular location">
    <subcellularLocation>
        <location evidence="1">Membrane</location>
        <topology evidence="1">Multi-pass membrane protein</topology>
    </subcellularLocation>
</comment>
<dbReference type="SUPFAM" id="SSF103473">
    <property type="entry name" value="MFS general substrate transporter"/>
    <property type="match status" value="1"/>
</dbReference>
<dbReference type="RefSeq" id="XP_033680599.1">
    <property type="nucleotide sequence ID" value="XM_033825093.1"/>
</dbReference>
<protein>
    <submittedName>
        <fullName evidence="8">Major facilitator superfamily transporter</fullName>
    </submittedName>
</protein>
<evidence type="ECO:0000313" key="9">
    <source>
        <dbReference type="Proteomes" id="UP000800094"/>
    </source>
</evidence>
<feature type="transmembrane region" description="Helical" evidence="6">
    <location>
        <begin position="391"/>
        <end position="410"/>
    </location>
</feature>
<evidence type="ECO:0000256" key="6">
    <source>
        <dbReference type="SAM" id="Phobius"/>
    </source>
</evidence>
<sequence>MFLSVLDMTILATAVPRITDEFHSLDDVGWYGSVFFMTVASSQSTWGKAFKYFDLKTVFLTTIALFEVGSLICGLARNSETLIIGRAITGYGAAGVIAGCYTIVAFTVRPEKRPAFTGIMGATYGIGSVIGPLLGGVLTDRASWRWCFFINLPIGGVSAAIILFTFKTPAISRNEKDANAAGVEKLKQMDLLGTFAIMAAVTCLLLALQWGGVTKGWKSADVIGTLVGFVLIMLAFVGIEYFQGSRALLVPHILRKRVVYMGCIVSFFLGGGNFTLLYYIPIYFQSMLGVSAQDSGIRNLALIIAITICTVLSGTLISHTGHFTPILFLGAAFMTIGCGLTTTLSQTSPPRLWIPYQALTGVGIGLCFQAPVMAAQALAAHADVSATTAMLLFFQTMGGAFMVSAAQSGFANVLVQKLGVYAPGVEPRAVLVAGATRLREVFEGEELAGVLESYMRGLRVAFAICTVAAGVATVVACGMPWVSIRRKA</sequence>
<dbReference type="Proteomes" id="UP000800094">
    <property type="component" value="Unassembled WGS sequence"/>
</dbReference>
<feature type="transmembrane region" description="Helical" evidence="6">
    <location>
        <begin position="326"/>
        <end position="344"/>
    </location>
</feature>
<dbReference type="PANTHER" id="PTHR23501:SF177">
    <property type="entry name" value="MAJOR FACILITATOR SUPERFAMILY (MFS) PROFILE DOMAIN-CONTAINING PROTEIN-RELATED"/>
    <property type="match status" value="1"/>
</dbReference>
<keyword evidence="5 6" id="KW-0472">Membrane</keyword>
<dbReference type="PROSITE" id="PS50850">
    <property type="entry name" value="MFS"/>
    <property type="match status" value="1"/>
</dbReference>
<dbReference type="Gene3D" id="1.20.1720.10">
    <property type="entry name" value="Multidrug resistance protein D"/>
    <property type="match status" value="1"/>
</dbReference>
<dbReference type="PANTHER" id="PTHR23501">
    <property type="entry name" value="MAJOR FACILITATOR SUPERFAMILY"/>
    <property type="match status" value="1"/>
</dbReference>
<evidence type="ECO:0000256" key="4">
    <source>
        <dbReference type="ARBA" id="ARBA00022989"/>
    </source>
</evidence>
<gene>
    <name evidence="8" type="ORF">BU26DRAFT_462483</name>
</gene>
<dbReference type="GeneID" id="54578423"/>